<evidence type="ECO:0000313" key="1">
    <source>
        <dbReference type="EMBL" id="KAK8955332.1"/>
    </source>
</evidence>
<organism evidence="1 2">
    <name type="scientific">Platanthera guangdongensis</name>
    <dbReference type="NCBI Taxonomy" id="2320717"/>
    <lineage>
        <taxon>Eukaryota</taxon>
        <taxon>Viridiplantae</taxon>
        <taxon>Streptophyta</taxon>
        <taxon>Embryophyta</taxon>
        <taxon>Tracheophyta</taxon>
        <taxon>Spermatophyta</taxon>
        <taxon>Magnoliopsida</taxon>
        <taxon>Liliopsida</taxon>
        <taxon>Asparagales</taxon>
        <taxon>Orchidaceae</taxon>
        <taxon>Orchidoideae</taxon>
        <taxon>Orchideae</taxon>
        <taxon>Orchidinae</taxon>
        <taxon>Platanthera</taxon>
    </lineage>
</organism>
<accession>A0ABR2LZQ1</accession>
<evidence type="ECO:0000313" key="2">
    <source>
        <dbReference type="Proteomes" id="UP001412067"/>
    </source>
</evidence>
<gene>
    <name evidence="1" type="ORF">KSP40_PGU021012</name>
</gene>
<comment type="caution">
    <text evidence="1">The sequence shown here is derived from an EMBL/GenBank/DDBJ whole genome shotgun (WGS) entry which is preliminary data.</text>
</comment>
<dbReference type="EMBL" id="JBBWWR010000013">
    <property type="protein sequence ID" value="KAK8955332.1"/>
    <property type="molecule type" value="Genomic_DNA"/>
</dbReference>
<name>A0ABR2LZQ1_9ASPA</name>
<keyword evidence="2" id="KW-1185">Reference proteome</keyword>
<proteinExistence type="predicted"/>
<sequence length="225" mass="24274">MNALGSTQRQGAEGLGALGEHRKGLAHGDPARQWSLGREKTHSSNTGFAFNIVGHGNDFPILPLFSAILGEAFFGAPPFKFGAAGRPAKTGIWLSLQLAPLACNVAKYLLWFVKDPLLHTFSLPTFVAKPAYKALYAYFESDGATVLEEAEKVTADARLVVVVFVVASPPRTGSRIVNSVFMCRFPGDRLFGSTPSEDSGAKVVMATLYPNSHFCTGKDPDFYFP</sequence>
<dbReference type="Proteomes" id="UP001412067">
    <property type="component" value="Unassembled WGS sequence"/>
</dbReference>
<protein>
    <submittedName>
        <fullName evidence="1">Uncharacterized protein</fullName>
    </submittedName>
</protein>
<reference evidence="1 2" key="1">
    <citation type="journal article" date="2022" name="Nat. Plants">
        <title>Genomes of leafy and leafless Platanthera orchids illuminate the evolution of mycoheterotrophy.</title>
        <authorList>
            <person name="Li M.H."/>
            <person name="Liu K.W."/>
            <person name="Li Z."/>
            <person name="Lu H.C."/>
            <person name="Ye Q.L."/>
            <person name="Zhang D."/>
            <person name="Wang J.Y."/>
            <person name="Li Y.F."/>
            <person name="Zhong Z.M."/>
            <person name="Liu X."/>
            <person name="Yu X."/>
            <person name="Liu D.K."/>
            <person name="Tu X.D."/>
            <person name="Liu B."/>
            <person name="Hao Y."/>
            <person name="Liao X.Y."/>
            <person name="Jiang Y.T."/>
            <person name="Sun W.H."/>
            <person name="Chen J."/>
            <person name="Chen Y.Q."/>
            <person name="Ai Y."/>
            <person name="Zhai J.W."/>
            <person name="Wu S.S."/>
            <person name="Zhou Z."/>
            <person name="Hsiao Y.Y."/>
            <person name="Wu W.L."/>
            <person name="Chen Y.Y."/>
            <person name="Lin Y.F."/>
            <person name="Hsu J.L."/>
            <person name="Li C.Y."/>
            <person name="Wang Z.W."/>
            <person name="Zhao X."/>
            <person name="Zhong W.Y."/>
            <person name="Ma X.K."/>
            <person name="Ma L."/>
            <person name="Huang J."/>
            <person name="Chen G.Z."/>
            <person name="Huang M.Z."/>
            <person name="Huang L."/>
            <person name="Peng D.H."/>
            <person name="Luo Y.B."/>
            <person name="Zou S.Q."/>
            <person name="Chen S.P."/>
            <person name="Lan S."/>
            <person name="Tsai W.C."/>
            <person name="Van de Peer Y."/>
            <person name="Liu Z.J."/>
        </authorList>
    </citation>
    <scope>NUCLEOTIDE SEQUENCE [LARGE SCALE GENOMIC DNA]</scope>
    <source>
        <strain evidence="1">Lor288</strain>
    </source>
</reference>